<name>A0A5N6U9Z6_ASPTM</name>
<dbReference type="InterPro" id="IPR045153">
    <property type="entry name" value="Est1/Ebs1-like"/>
</dbReference>
<dbReference type="Proteomes" id="UP000326950">
    <property type="component" value="Unassembled WGS sequence"/>
</dbReference>
<dbReference type="SUPFAM" id="SSF48452">
    <property type="entry name" value="TPR-like"/>
    <property type="match status" value="1"/>
</dbReference>
<dbReference type="PANTHER" id="PTHR15696">
    <property type="entry name" value="SMG-7 SUPPRESSOR WITH MORPHOLOGICAL EFFECT ON GENITALIA PROTEIN 7"/>
    <property type="match status" value="1"/>
</dbReference>
<protein>
    <recommendedName>
        <fullName evidence="4">DNA/RNA-binding domain-containing protein</fullName>
    </recommendedName>
</protein>
<dbReference type="GO" id="GO:0005697">
    <property type="term" value="C:telomerase holoenzyme complex"/>
    <property type="evidence" value="ECO:0007669"/>
    <property type="project" value="TreeGrafter"/>
</dbReference>
<keyword evidence="3" id="KW-1185">Reference proteome</keyword>
<dbReference type="GO" id="GO:0070034">
    <property type="term" value="F:telomerase RNA binding"/>
    <property type="evidence" value="ECO:0007669"/>
    <property type="project" value="TreeGrafter"/>
</dbReference>
<dbReference type="AlphaFoldDB" id="A0A5N6U9Z6"/>
<accession>A0A5N6U9Z6</accession>
<sequence length="607" mass="69573">MDTQSGCDESASPAYEHQGRSTTMNGMESQEVTLQPEAHSPVDVQLPSDIRHIYAELIVIEKLCIDEQKQIRLEEVVVHHQWQALVVLHRNLLEKYYDLFMVSQHPLANLVLKELSEHMATRVWRYGIHQFLHQLYCQLPGSLEHMLRYIYVAYSMLTLLLQTVPDFEGIWLECLGNLSRYGVAIENRGLVDHEIWTGIARDWFNKAADKSPDVGRIQHCLGVLAWPDIVQQLFYDTKSLVSMRPFPQTRVSLQRFFSLFLPGREGTGYPCVFTAYMSIHGGLFTQANGIHFIRSADEFLSTLELCTSQTVDVFRMRGVYLTCSNLAAMLEYGNSNSLLGVEFHQVASEAPEQPSPGEDLSATANPATSAHEALARFLTQESRQHPSQMVYGTCLAFEMFSVLLGHPNNLNLFPALHTSLAFIWCLSYTATGMRYVESVVPWNRIVIFLNTILRPSFLRQQSLRRFAVSDGLDLNLIEGTDVPFLPQTNWLPEDFLIRGQLWSQAYYPSLFFQNCPSEEDGRNVESEYSSISRIYRCLWLGMRLAKVNRWLRYNTLSRQFSMTPFAQELDNALQIRQPQVDPMLPGEARALKYRLLTLIYKEVLSTR</sequence>
<feature type="compositionally biased region" description="Polar residues" evidence="1">
    <location>
        <begin position="20"/>
        <end position="33"/>
    </location>
</feature>
<dbReference type="PANTHER" id="PTHR15696:SF0">
    <property type="entry name" value="TELOMERASE-BINDING PROTEIN EST1A"/>
    <property type="match status" value="1"/>
</dbReference>
<dbReference type="GO" id="GO:0000184">
    <property type="term" value="P:nuclear-transcribed mRNA catabolic process, nonsense-mediated decay"/>
    <property type="evidence" value="ECO:0007669"/>
    <property type="project" value="TreeGrafter"/>
</dbReference>
<dbReference type="GO" id="GO:0042162">
    <property type="term" value="F:telomeric DNA binding"/>
    <property type="evidence" value="ECO:0007669"/>
    <property type="project" value="TreeGrafter"/>
</dbReference>
<feature type="region of interest" description="Disordered" evidence="1">
    <location>
        <begin position="1"/>
        <end position="37"/>
    </location>
</feature>
<reference evidence="2 3" key="1">
    <citation type="submission" date="2019-04" db="EMBL/GenBank/DDBJ databases">
        <title>Friends and foes A comparative genomics study of 23 Aspergillus species from section Flavi.</title>
        <authorList>
            <consortium name="DOE Joint Genome Institute"/>
            <person name="Kjaerbolling I."/>
            <person name="Vesth T."/>
            <person name="Frisvad J.C."/>
            <person name="Nybo J.L."/>
            <person name="Theobald S."/>
            <person name="Kildgaard S."/>
            <person name="Isbrandt T."/>
            <person name="Kuo A."/>
            <person name="Sato A."/>
            <person name="Lyhne E.K."/>
            <person name="Kogle M.E."/>
            <person name="Wiebenga A."/>
            <person name="Kun R.S."/>
            <person name="Lubbers R.J."/>
            <person name="Makela M.R."/>
            <person name="Barry K."/>
            <person name="Chovatia M."/>
            <person name="Clum A."/>
            <person name="Daum C."/>
            <person name="Haridas S."/>
            <person name="He G."/>
            <person name="LaButti K."/>
            <person name="Lipzen A."/>
            <person name="Mondo S."/>
            <person name="Riley R."/>
            <person name="Salamov A."/>
            <person name="Simmons B.A."/>
            <person name="Magnuson J.K."/>
            <person name="Henrissat B."/>
            <person name="Mortensen U.H."/>
            <person name="Larsen T.O."/>
            <person name="Devries R.P."/>
            <person name="Grigoriev I.V."/>
            <person name="Machida M."/>
            <person name="Baker S.E."/>
            <person name="Andersen M.R."/>
        </authorList>
    </citation>
    <scope>NUCLEOTIDE SEQUENCE [LARGE SCALE GENOMIC DNA]</scope>
    <source>
        <strain evidence="2 3">CBS 117626</strain>
    </source>
</reference>
<dbReference type="Gene3D" id="1.25.40.10">
    <property type="entry name" value="Tetratricopeptide repeat domain"/>
    <property type="match status" value="1"/>
</dbReference>
<dbReference type="InterPro" id="IPR011990">
    <property type="entry name" value="TPR-like_helical_dom_sf"/>
</dbReference>
<organism evidence="2 3">
    <name type="scientific">Aspergillus tamarii</name>
    <dbReference type="NCBI Taxonomy" id="41984"/>
    <lineage>
        <taxon>Eukaryota</taxon>
        <taxon>Fungi</taxon>
        <taxon>Dikarya</taxon>
        <taxon>Ascomycota</taxon>
        <taxon>Pezizomycotina</taxon>
        <taxon>Eurotiomycetes</taxon>
        <taxon>Eurotiomycetidae</taxon>
        <taxon>Eurotiales</taxon>
        <taxon>Aspergillaceae</taxon>
        <taxon>Aspergillus</taxon>
        <taxon>Aspergillus subgen. Circumdati</taxon>
    </lineage>
</organism>
<dbReference type="OrthoDB" id="2017974at2759"/>
<evidence type="ECO:0000313" key="2">
    <source>
        <dbReference type="EMBL" id="KAE8155446.1"/>
    </source>
</evidence>
<evidence type="ECO:0008006" key="4">
    <source>
        <dbReference type="Google" id="ProtNLM"/>
    </source>
</evidence>
<evidence type="ECO:0000256" key="1">
    <source>
        <dbReference type="SAM" id="MobiDB-lite"/>
    </source>
</evidence>
<gene>
    <name evidence="2" type="ORF">BDV40DRAFT_311202</name>
</gene>
<proteinExistence type="predicted"/>
<evidence type="ECO:0000313" key="3">
    <source>
        <dbReference type="Proteomes" id="UP000326950"/>
    </source>
</evidence>
<dbReference type="EMBL" id="ML738863">
    <property type="protein sequence ID" value="KAE8155446.1"/>
    <property type="molecule type" value="Genomic_DNA"/>
</dbReference>